<protein>
    <recommendedName>
        <fullName evidence="10">DUF350 domain-containing protein</fullName>
    </recommendedName>
</protein>
<dbReference type="Proteomes" id="UP000284219">
    <property type="component" value="Unassembled WGS sequence"/>
</dbReference>
<comment type="similarity">
    <text evidence="2">Belongs to the UPF0719 family.</text>
</comment>
<comment type="caution">
    <text evidence="8">The sequence shown here is derived from an EMBL/GenBank/DDBJ whole genome shotgun (WGS) entry which is preliminary data.</text>
</comment>
<dbReference type="OrthoDB" id="2678278at2"/>
<feature type="transmembrane region" description="Helical" evidence="7">
    <location>
        <begin position="7"/>
        <end position="27"/>
    </location>
</feature>
<dbReference type="PANTHER" id="PTHR40043">
    <property type="entry name" value="UPF0719 INNER MEMBRANE PROTEIN YJFL"/>
    <property type="match status" value="1"/>
</dbReference>
<name>A0A419SIR6_9BACL</name>
<evidence type="ECO:0000256" key="1">
    <source>
        <dbReference type="ARBA" id="ARBA00004651"/>
    </source>
</evidence>
<feature type="transmembrane region" description="Helical" evidence="7">
    <location>
        <begin position="72"/>
        <end position="93"/>
    </location>
</feature>
<feature type="transmembrane region" description="Helical" evidence="7">
    <location>
        <begin position="47"/>
        <end position="65"/>
    </location>
</feature>
<keyword evidence="3" id="KW-1003">Cell membrane</keyword>
<keyword evidence="4 7" id="KW-0812">Transmembrane</keyword>
<gene>
    <name evidence="8" type="ORF">BEP19_05310</name>
</gene>
<dbReference type="RefSeq" id="WP_120189077.1">
    <property type="nucleotide sequence ID" value="NZ_MCHY01000008.1"/>
</dbReference>
<reference evidence="8 9" key="1">
    <citation type="submission" date="2016-08" db="EMBL/GenBank/DDBJ databases">
        <title>Novel Firmicute Genomes.</title>
        <authorList>
            <person name="Poppleton D.I."/>
            <person name="Gribaldo S."/>
        </authorList>
    </citation>
    <scope>NUCLEOTIDE SEQUENCE [LARGE SCALE GENOMIC DNA]</scope>
    <source>
        <strain evidence="8 9">RAOx-1</strain>
    </source>
</reference>
<keyword evidence="6 7" id="KW-0472">Membrane</keyword>
<evidence type="ECO:0000256" key="2">
    <source>
        <dbReference type="ARBA" id="ARBA00005779"/>
    </source>
</evidence>
<evidence type="ECO:0000313" key="9">
    <source>
        <dbReference type="Proteomes" id="UP000284219"/>
    </source>
</evidence>
<dbReference type="InterPro" id="IPR007140">
    <property type="entry name" value="DUF350"/>
</dbReference>
<accession>A0A419SIR6</accession>
<evidence type="ECO:0000256" key="5">
    <source>
        <dbReference type="ARBA" id="ARBA00022989"/>
    </source>
</evidence>
<dbReference type="AlphaFoldDB" id="A0A419SIR6"/>
<keyword evidence="9" id="KW-1185">Reference proteome</keyword>
<evidence type="ECO:0000256" key="6">
    <source>
        <dbReference type="ARBA" id="ARBA00023136"/>
    </source>
</evidence>
<dbReference type="PANTHER" id="PTHR40043:SF1">
    <property type="entry name" value="UPF0719 INNER MEMBRANE PROTEIN YJFL"/>
    <property type="match status" value="1"/>
</dbReference>
<feature type="transmembrane region" description="Helical" evidence="7">
    <location>
        <begin position="113"/>
        <end position="132"/>
    </location>
</feature>
<dbReference type="EMBL" id="MCHY01000008">
    <property type="protein sequence ID" value="RKD23849.1"/>
    <property type="molecule type" value="Genomic_DNA"/>
</dbReference>
<sequence>MIELFDLVNVAIGVVLIIAIMLVGVFIFGRLTKFNDLEEIQKGNEAAGMYLGSKLLGLSIIVAMVSYNSLSWLSMISWSVIGMVILSLVYLLFEFLTPKFKVSDEIAQGNKAVARLLGAVIIGTSVVLGTVLM</sequence>
<evidence type="ECO:0000256" key="4">
    <source>
        <dbReference type="ARBA" id="ARBA00022692"/>
    </source>
</evidence>
<evidence type="ECO:0000256" key="7">
    <source>
        <dbReference type="SAM" id="Phobius"/>
    </source>
</evidence>
<organism evidence="8 9">
    <name type="scientific">Ammoniphilus oxalaticus</name>
    <dbReference type="NCBI Taxonomy" id="66863"/>
    <lineage>
        <taxon>Bacteria</taxon>
        <taxon>Bacillati</taxon>
        <taxon>Bacillota</taxon>
        <taxon>Bacilli</taxon>
        <taxon>Bacillales</taxon>
        <taxon>Paenibacillaceae</taxon>
        <taxon>Aneurinibacillus group</taxon>
        <taxon>Ammoniphilus</taxon>
    </lineage>
</organism>
<proteinExistence type="inferred from homology"/>
<evidence type="ECO:0000256" key="3">
    <source>
        <dbReference type="ARBA" id="ARBA00022475"/>
    </source>
</evidence>
<keyword evidence="5 7" id="KW-1133">Transmembrane helix</keyword>
<dbReference type="Pfam" id="PF03994">
    <property type="entry name" value="DUF350"/>
    <property type="match status" value="1"/>
</dbReference>
<evidence type="ECO:0008006" key="10">
    <source>
        <dbReference type="Google" id="ProtNLM"/>
    </source>
</evidence>
<comment type="subcellular location">
    <subcellularLocation>
        <location evidence="1">Cell membrane</location>
        <topology evidence="1">Multi-pass membrane protein</topology>
    </subcellularLocation>
</comment>
<evidence type="ECO:0000313" key="8">
    <source>
        <dbReference type="EMBL" id="RKD23849.1"/>
    </source>
</evidence>
<dbReference type="GO" id="GO:0005886">
    <property type="term" value="C:plasma membrane"/>
    <property type="evidence" value="ECO:0007669"/>
    <property type="project" value="UniProtKB-SubCell"/>
</dbReference>